<feature type="repeat" description="ANK" evidence="3">
    <location>
        <begin position="358"/>
        <end position="382"/>
    </location>
</feature>
<proteinExistence type="predicted"/>
<dbReference type="STRING" id="282301.A0A267G116"/>
<feature type="repeat" description="ANK" evidence="3">
    <location>
        <begin position="565"/>
        <end position="588"/>
    </location>
</feature>
<evidence type="ECO:0000256" key="2">
    <source>
        <dbReference type="ARBA" id="ARBA00023043"/>
    </source>
</evidence>
<name>A0A267G116_9PLAT</name>
<feature type="region of interest" description="Disordered" evidence="4">
    <location>
        <begin position="1018"/>
        <end position="1090"/>
    </location>
</feature>
<evidence type="ECO:0000313" key="6">
    <source>
        <dbReference type="Proteomes" id="UP000215902"/>
    </source>
</evidence>
<evidence type="ECO:0000256" key="4">
    <source>
        <dbReference type="SAM" id="MobiDB-lite"/>
    </source>
</evidence>
<dbReference type="PROSITE" id="PS50088">
    <property type="entry name" value="ANK_REPEAT"/>
    <property type="match status" value="11"/>
</dbReference>
<feature type="repeat" description="ANK" evidence="3">
    <location>
        <begin position="669"/>
        <end position="701"/>
    </location>
</feature>
<evidence type="ECO:0000313" key="5">
    <source>
        <dbReference type="EMBL" id="PAA79795.1"/>
    </source>
</evidence>
<keyword evidence="6" id="KW-1185">Reference proteome</keyword>
<feature type="repeat" description="ANK" evidence="3">
    <location>
        <begin position="7"/>
        <end position="39"/>
    </location>
</feature>
<feature type="repeat" description="ANK" evidence="3">
    <location>
        <begin position="393"/>
        <end position="425"/>
    </location>
</feature>
<feature type="repeat" description="ANK" evidence="3">
    <location>
        <begin position="869"/>
        <end position="893"/>
    </location>
</feature>
<feature type="compositionally biased region" description="Polar residues" evidence="4">
    <location>
        <begin position="1071"/>
        <end position="1080"/>
    </location>
</feature>
<dbReference type="Pfam" id="PF12796">
    <property type="entry name" value="Ank_2"/>
    <property type="match status" value="7"/>
</dbReference>
<dbReference type="OrthoDB" id="1577640at2759"/>
<feature type="repeat" description="ANK" evidence="3">
    <location>
        <begin position="40"/>
        <end position="72"/>
    </location>
</feature>
<dbReference type="Gene3D" id="1.25.40.20">
    <property type="entry name" value="Ankyrin repeat-containing domain"/>
    <property type="match status" value="6"/>
</dbReference>
<reference evidence="5 6" key="1">
    <citation type="submission" date="2017-06" db="EMBL/GenBank/DDBJ databases">
        <title>A platform for efficient transgenesis in Macrostomum lignano, a flatworm model organism for stem cell research.</title>
        <authorList>
            <person name="Berezikov E."/>
        </authorList>
    </citation>
    <scope>NUCLEOTIDE SEQUENCE [LARGE SCALE GENOMIC DNA]</scope>
    <source>
        <strain evidence="5">DV1</strain>
        <tissue evidence="5">Whole organism</tissue>
    </source>
</reference>
<dbReference type="AlphaFoldDB" id="A0A267G116"/>
<keyword evidence="2 3" id="KW-0040">ANK repeat</keyword>
<feature type="repeat" description="ANK" evidence="3">
    <location>
        <begin position="703"/>
        <end position="730"/>
    </location>
</feature>
<dbReference type="SMART" id="SM00248">
    <property type="entry name" value="ANK"/>
    <property type="match status" value="23"/>
</dbReference>
<dbReference type="InterPro" id="IPR036770">
    <property type="entry name" value="Ankyrin_rpt-contain_sf"/>
</dbReference>
<feature type="repeat" description="ANK" evidence="3">
    <location>
        <begin position="903"/>
        <end position="935"/>
    </location>
</feature>
<feature type="repeat" description="ANK" evidence="3">
    <location>
        <begin position="242"/>
        <end position="274"/>
    </location>
</feature>
<organism evidence="5 6">
    <name type="scientific">Macrostomum lignano</name>
    <dbReference type="NCBI Taxonomy" id="282301"/>
    <lineage>
        <taxon>Eukaryota</taxon>
        <taxon>Metazoa</taxon>
        <taxon>Spiralia</taxon>
        <taxon>Lophotrochozoa</taxon>
        <taxon>Platyhelminthes</taxon>
        <taxon>Rhabditophora</taxon>
        <taxon>Macrostomorpha</taxon>
        <taxon>Macrostomida</taxon>
        <taxon>Macrostomidae</taxon>
        <taxon>Macrostomum</taxon>
    </lineage>
</organism>
<dbReference type="Proteomes" id="UP000215902">
    <property type="component" value="Unassembled WGS sequence"/>
</dbReference>
<protein>
    <submittedName>
        <fullName evidence="5">Uncharacterized protein</fullName>
    </submittedName>
</protein>
<dbReference type="SUPFAM" id="SSF48403">
    <property type="entry name" value="Ankyrin repeat"/>
    <property type="match status" value="4"/>
</dbReference>
<dbReference type="PANTHER" id="PTHR24198:SF165">
    <property type="entry name" value="ANKYRIN REPEAT-CONTAINING PROTEIN-RELATED"/>
    <property type="match status" value="1"/>
</dbReference>
<dbReference type="EMBL" id="NIVC01000616">
    <property type="protein sequence ID" value="PAA79795.1"/>
    <property type="molecule type" value="Genomic_DNA"/>
</dbReference>
<accession>A0A267G116</accession>
<feature type="repeat" description="ANK" evidence="3">
    <location>
        <begin position="209"/>
        <end position="241"/>
    </location>
</feature>
<evidence type="ECO:0000256" key="3">
    <source>
        <dbReference type="PROSITE-ProRule" id="PRU00023"/>
    </source>
</evidence>
<feature type="compositionally biased region" description="Polar residues" evidence="4">
    <location>
        <begin position="1018"/>
        <end position="1031"/>
    </location>
</feature>
<gene>
    <name evidence="5" type="ORF">BOX15_Mlig012089g2</name>
</gene>
<dbReference type="PANTHER" id="PTHR24198">
    <property type="entry name" value="ANKYRIN REPEAT AND PROTEIN KINASE DOMAIN-CONTAINING PROTEIN"/>
    <property type="match status" value="1"/>
</dbReference>
<dbReference type="Pfam" id="PF00023">
    <property type="entry name" value="Ank"/>
    <property type="match status" value="1"/>
</dbReference>
<dbReference type="InterPro" id="IPR002110">
    <property type="entry name" value="Ankyrin_rpt"/>
</dbReference>
<keyword evidence="1" id="KW-0677">Repeat</keyword>
<sequence>MDQEDSAGVTPLMLACSSNKFDMARFLIKKGADVNAVDHDGKTPAYFACQSGSLNLIKLLHDNAAKLNQPDWNGVVPVMLAAEKQDREFLMFLHNIKCSFSVTDYALKTVLHYAVQGKNEAAIRFLFDQGVGDPNALDDSGTSPVMLSVVLGCESILNILQSNHGRIDETVDHEDRTVAHLACQSGSLEILKKTQSANVRVSLRSRTKSRENCLTIACANGNEGIVKFLLEQGVHLNYKNSLGDNALIVAVKNGHVRLIPLLLEAGARASEVNLEGNNALLILCGKKCTSKLQNPESREHSNNQQKLMPPLEMYGNDVPDSSVKSDLQQGFVTRDAAIKALKDLIEAPGLDVKATNKDGKSAHHFAAAGGSKEIIRLLLSKGLSEIIDLKDNEGETPLFSAIRFGNEKAAALLLDRGADALAENKLGLSVYSLAAALNSVKIMDILAAREAQLSMRHVASVLKMEQIFKHMDIKHLDFLLNKGLHLDEKIDNEGATILHHAVRTWNIRLLRSLRRNSRCAFLADIVDKQDAQGNTAFHCALMTGRLDMAAELFAMNCRTDIRNSEGRTPLHVAVMKSKLSLVQWLFDHCQIAAQPDAAEPSGTLSPLQLAAAIGNLSVFKLLLLKGFKEAATCSNKCNSAHYAAMHGNLNILKRIHETCPDCFRKLNAQGLTPFQLAVLNGHEEVANFLHQNAEDPALPDCIIHLAVQRGHQHIADWLVKRGAQLIADDEPTAKGTISWAVASGNLHLIQKVTSEMTDWKEHRDGHQRSLAQIAATSKHAHVLRFLRENNAPLDLADRDGNTPVLESASRGHLKSLKLLQGYDCNIGHRSEKGRDIVHLACISADQEGHLNIVKFACEQGLPLDHADQQGNTALMYACRRGFKDVVEFLLSDGRADPKKANGQGRTPAHLAVLAGRSDILQLLQQHGASLDVTDSNGVTPLMVAVYRDCLVCATLIAENAGLGDDSSRRLLAQLSSWASSDVRLEMQRRGLQLPEDSGGEPAIETELILRDIEMELSTAEQSLPSQPSVPDSPNGEGGDAAGAGAEIDDDRSSYMGPFRCSKAKSAKDATVNDTRSTVNNDDGPADDLAS</sequence>
<comment type="caution">
    <text evidence="5">The sequence shown here is derived from an EMBL/GenBank/DDBJ whole genome shotgun (WGS) entry which is preliminary data.</text>
</comment>
<evidence type="ECO:0000256" key="1">
    <source>
        <dbReference type="ARBA" id="ARBA00022737"/>
    </source>
</evidence>
<dbReference type="PROSITE" id="PS50297">
    <property type="entry name" value="ANK_REP_REGION"/>
    <property type="match status" value="8"/>
</dbReference>